<evidence type="ECO:0008006" key="10">
    <source>
        <dbReference type="Google" id="ProtNLM"/>
    </source>
</evidence>
<dbReference type="InterPro" id="IPR050431">
    <property type="entry name" value="Adaptor_comp_med_subunit"/>
</dbReference>
<feature type="region of interest" description="Disordered" evidence="5">
    <location>
        <begin position="418"/>
        <end position="468"/>
    </location>
</feature>
<feature type="compositionally biased region" description="Polar residues" evidence="5">
    <location>
        <begin position="161"/>
        <end position="172"/>
    </location>
</feature>
<evidence type="ECO:0000256" key="4">
    <source>
        <dbReference type="ARBA" id="ARBA00022583"/>
    </source>
</evidence>
<feature type="compositionally biased region" description="Basic and acidic residues" evidence="5">
    <location>
        <begin position="150"/>
        <end position="160"/>
    </location>
</feature>
<feature type="region of interest" description="Disordered" evidence="5">
    <location>
        <begin position="209"/>
        <end position="231"/>
    </location>
</feature>
<dbReference type="InterPro" id="IPR036168">
    <property type="entry name" value="AP2_Mu_C_sf"/>
</dbReference>
<feature type="compositionally biased region" description="Low complexity" evidence="5">
    <location>
        <begin position="127"/>
        <end position="140"/>
    </location>
</feature>
<evidence type="ECO:0000313" key="9">
    <source>
        <dbReference type="Proteomes" id="UP001217089"/>
    </source>
</evidence>
<feature type="compositionally biased region" description="Polar residues" evidence="5">
    <location>
        <begin position="7"/>
        <end position="22"/>
    </location>
</feature>
<comment type="caution">
    <text evidence="8">The sequence shown here is derived from an EMBL/GenBank/DDBJ whole genome shotgun (WGS) entry which is preliminary data.</text>
</comment>
<name>A0ABQ9EVN9_TEGGR</name>
<evidence type="ECO:0000259" key="7">
    <source>
        <dbReference type="PROSITE" id="PS51072"/>
    </source>
</evidence>
<dbReference type="InterPro" id="IPR012320">
    <property type="entry name" value="SHD_dom"/>
</dbReference>
<feature type="compositionally biased region" description="Low complexity" evidence="5">
    <location>
        <begin position="64"/>
        <end position="75"/>
    </location>
</feature>
<evidence type="ECO:0000313" key="8">
    <source>
        <dbReference type="EMBL" id="KAJ8309246.1"/>
    </source>
</evidence>
<dbReference type="PROSITE" id="PS51072">
    <property type="entry name" value="MHD"/>
    <property type="match status" value="1"/>
</dbReference>
<feature type="compositionally biased region" description="Pro residues" evidence="5">
    <location>
        <begin position="216"/>
        <end position="226"/>
    </location>
</feature>
<feature type="compositionally biased region" description="Acidic residues" evidence="5">
    <location>
        <begin position="747"/>
        <end position="762"/>
    </location>
</feature>
<sequence length="1267" mass="143247">MSLGSYDESSNLVVDVTSPVSTDNDKDENVFDKFPTDQQQSDEHSLDTPKKKGFGFKKKRAKSPLRSPLKSPLKLPHFKHHKSSKSQPKSPTNDLSAEELKEIEKRISEKKSEEWQAFQQMQDRIKQTVSKTQTSLTKLSSADDNTDSNVESKFKEKQKTFSESSWQNSFDDTSSLIPSRDCDAKKKTSKIDHKEKSEIDLLDLSPNLPHLHVTPVPSPRGTPRPPANSLRTSMENITSEEGGPTNFQETEDVDLLGLSCDTENANVTTSQVENYNVIVNQDLLGLDNLVMEPQDGSSVYSSSMDGSDVMFGNMCSQSSSQRSTPLGFDMWGEDDQTVPVGTIDSEFVSNMVDEFLQLDTMKEAMSSTKFNPFQTIDHTMDETLDSLDPFSPKPVFNPENESVNVEGNYSSKKNFFDSFKEEDDDEPNELSSSQHVYDNLGFGNSDQKKNTQETDLLNTGGVEPDLLTNSADRIDTGLITTTADHIDVVTESNVVQTAPDPSKNPFLTATGDTSAAANVDTSSNLFDDNFFETKSKNVSGSASNAFGGDVWGVSDDTMTSGTGFGTNPFQEDFFNVDKISSEPEDTSKSHLSSQNPFLSEDIGQPNVTVNVNPFLDLGTGTEKGKSVLSDIDVFLSGGTTNVQTKSTTSTTMDDFDPFSATKSEPKNIQTEIELGGNNFEIRDSSKTIDENDHEKDDEETALMLEIKPLTEVKSDTFQLPPALAPPPKTSKSPQPTRENPFDKESPLEEDFANFEDFEEDKEIADIRPSASTSISTDRSTPESFHEEDLEPLEPFIKKTGKNSWKLMLRQPSKKKLTANRYWKNVIVKLVQQEDGPVLKLYYDEEGDESFQELPLQPCYSLSGIELQHYDQYGKIHTIKIQYVFYKERVGIRPDRITPSFVKKPKPTMILDHSPQLSELLKFGCLDKEEMQSFVVEVEDALMKIEAHREKTLTYTKEEVTAEVWDEFKAELDKHGRIITQKARTRIFFLAFITGMPTCELGLNDRRRRGKEVVGRHDIIPIKTEEWIRLEDVEFHCCVDLNTFQNTNNIRFHPLDACQFELVRYRVRLRENKELPLQIKVQQSLKERRFEIRCDLLVTGYHSFSKKHGQFPCEDIEIRFPIPQPWIYLFRYERRFGYGSFKSQSRKPGKIKGLERITMIAQGLLSPTLMEADVGIAKYENIYKSIVWRIPRLPERNEGAYTSHLFRLFVDLGAHDEIPETFDNTCHVEFTMPCCSASQTQEIDNLIVEKEKEKTPPEPESTAGEDSD</sequence>
<feature type="compositionally biased region" description="Basic residues" evidence="5">
    <location>
        <begin position="51"/>
        <end position="63"/>
    </location>
</feature>
<dbReference type="Gene3D" id="2.60.40.1170">
    <property type="entry name" value="Mu homology domain, subdomain B"/>
    <property type="match status" value="1"/>
</dbReference>
<feature type="region of interest" description="Disordered" evidence="5">
    <location>
        <begin position="124"/>
        <end position="172"/>
    </location>
</feature>
<evidence type="ECO:0000256" key="5">
    <source>
        <dbReference type="SAM" id="MobiDB-lite"/>
    </source>
</evidence>
<dbReference type="InterPro" id="IPR028565">
    <property type="entry name" value="MHD"/>
</dbReference>
<feature type="region of interest" description="Disordered" evidence="5">
    <location>
        <begin position="713"/>
        <end position="787"/>
    </location>
</feature>
<feature type="region of interest" description="Disordered" evidence="5">
    <location>
        <begin position="1"/>
        <end position="99"/>
    </location>
</feature>
<dbReference type="PANTHER" id="PTHR10529">
    <property type="entry name" value="AP COMPLEX SUBUNIT MU"/>
    <property type="match status" value="1"/>
</dbReference>
<comment type="similarity">
    <text evidence="2">Belongs to the Stoned B family.</text>
</comment>
<proteinExistence type="inferred from homology"/>
<feature type="compositionally biased region" description="Basic and acidic residues" evidence="5">
    <location>
        <begin position="23"/>
        <end position="50"/>
    </location>
</feature>
<dbReference type="Proteomes" id="UP001217089">
    <property type="component" value="Unassembled WGS sequence"/>
</dbReference>
<dbReference type="EMBL" id="JARBDR010000657">
    <property type="protein sequence ID" value="KAJ8309246.1"/>
    <property type="molecule type" value="Genomic_DNA"/>
</dbReference>
<evidence type="ECO:0000259" key="6">
    <source>
        <dbReference type="PROSITE" id="PS51070"/>
    </source>
</evidence>
<evidence type="ECO:0000256" key="1">
    <source>
        <dbReference type="ARBA" id="ARBA00004496"/>
    </source>
</evidence>
<feature type="domain" description="SHD" evidence="6">
    <location>
        <begin position="803"/>
        <end position="952"/>
    </location>
</feature>
<feature type="domain" description="MHD" evidence="7">
    <location>
        <begin position="956"/>
        <end position="1267"/>
    </location>
</feature>
<feature type="compositionally biased region" description="Basic and acidic residues" evidence="5">
    <location>
        <begin position="1247"/>
        <end position="1256"/>
    </location>
</feature>
<keyword evidence="9" id="KW-1185">Reference proteome</keyword>
<feature type="compositionally biased region" description="Polar residues" evidence="5">
    <location>
        <begin position="769"/>
        <end position="778"/>
    </location>
</feature>
<keyword evidence="3" id="KW-0963">Cytoplasm</keyword>
<feature type="region of interest" description="Disordered" evidence="5">
    <location>
        <begin position="1247"/>
        <end position="1267"/>
    </location>
</feature>
<comment type="subcellular location">
    <subcellularLocation>
        <location evidence="1">Cytoplasm</location>
    </subcellularLocation>
</comment>
<reference evidence="8 9" key="1">
    <citation type="submission" date="2022-12" db="EMBL/GenBank/DDBJ databases">
        <title>Chromosome-level genome of Tegillarca granosa.</title>
        <authorList>
            <person name="Kim J."/>
        </authorList>
    </citation>
    <scope>NUCLEOTIDE SEQUENCE [LARGE SCALE GENOMIC DNA]</scope>
    <source>
        <strain evidence="8">Teg-2019</strain>
        <tissue evidence="8">Adductor muscle</tissue>
    </source>
</reference>
<feature type="region of interest" description="Disordered" evidence="5">
    <location>
        <begin position="580"/>
        <end position="604"/>
    </location>
</feature>
<accession>A0ABQ9EVN9</accession>
<dbReference type="SUPFAM" id="SSF49447">
    <property type="entry name" value="Second domain of Mu2 adaptin subunit (ap50) of ap2 adaptor"/>
    <property type="match status" value="1"/>
</dbReference>
<dbReference type="Pfam" id="PF00928">
    <property type="entry name" value="Adap_comp_sub"/>
    <property type="match status" value="1"/>
</dbReference>
<evidence type="ECO:0000256" key="3">
    <source>
        <dbReference type="ARBA" id="ARBA00022490"/>
    </source>
</evidence>
<keyword evidence="4" id="KW-0254">Endocytosis</keyword>
<gene>
    <name evidence="8" type="ORF">KUTeg_014120</name>
</gene>
<protein>
    <recommendedName>
        <fullName evidence="10">Protein stoned-B</fullName>
    </recommendedName>
</protein>
<evidence type="ECO:0000256" key="2">
    <source>
        <dbReference type="ARBA" id="ARBA00005579"/>
    </source>
</evidence>
<dbReference type="PROSITE" id="PS51070">
    <property type="entry name" value="SHD"/>
    <property type="match status" value="1"/>
</dbReference>
<organism evidence="8 9">
    <name type="scientific">Tegillarca granosa</name>
    <name type="common">Malaysian cockle</name>
    <name type="synonym">Anadara granosa</name>
    <dbReference type="NCBI Taxonomy" id="220873"/>
    <lineage>
        <taxon>Eukaryota</taxon>
        <taxon>Metazoa</taxon>
        <taxon>Spiralia</taxon>
        <taxon>Lophotrochozoa</taxon>
        <taxon>Mollusca</taxon>
        <taxon>Bivalvia</taxon>
        <taxon>Autobranchia</taxon>
        <taxon>Pteriomorphia</taxon>
        <taxon>Arcoida</taxon>
        <taxon>Arcoidea</taxon>
        <taxon>Arcidae</taxon>
        <taxon>Tegillarca</taxon>
    </lineage>
</organism>